<protein>
    <submittedName>
        <fullName evidence="1">Uncharacterized protein</fullName>
    </submittedName>
</protein>
<proteinExistence type="predicted"/>
<keyword evidence="2" id="KW-1185">Reference proteome</keyword>
<evidence type="ECO:0000313" key="2">
    <source>
        <dbReference type="Proteomes" id="UP001207468"/>
    </source>
</evidence>
<evidence type="ECO:0000313" key="1">
    <source>
        <dbReference type="EMBL" id="KAI9464782.1"/>
    </source>
</evidence>
<dbReference type="Proteomes" id="UP001207468">
    <property type="component" value="Unassembled WGS sequence"/>
</dbReference>
<comment type="caution">
    <text evidence="1">The sequence shown here is derived from an EMBL/GenBank/DDBJ whole genome shotgun (WGS) entry which is preliminary data.</text>
</comment>
<reference evidence="1" key="1">
    <citation type="submission" date="2021-03" db="EMBL/GenBank/DDBJ databases">
        <title>Evolutionary priming and transition to the ectomycorrhizal habit in an iconic lineage of mushroom-forming fungi: is preadaptation a requirement?</title>
        <authorList>
            <consortium name="DOE Joint Genome Institute"/>
            <person name="Looney B.P."/>
            <person name="Miyauchi S."/>
            <person name="Morin E."/>
            <person name="Drula E."/>
            <person name="Courty P.E."/>
            <person name="Chicoki N."/>
            <person name="Fauchery L."/>
            <person name="Kohler A."/>
            <person name="Kuo A."/>
            <person name="LaButti K."/>
            <person name="Pangilinan J."/>
            <person name="Lipzen A."/>
            <person name="Riley R."/>
            <person name="Andreopoulos W."/>
            <person name="He G."/>
            <person name="Johnson J."/>
            <person name="Barry K.W."/>
            <person name="Grigoriev I.V."/>
            <person name="Nagy L."/>
            <person name="Hibbett D."/>
            <person name="Henrissat B."/>
            <person name="Matheny P.B."/>
            <person name="Labbe J."/>
            <person name="Martin A.F."/>
        </authorList>
    </citation>
    <scope>NUCLEOTIDE SEQUENCE</scope>
    <source>
        <strain evidence="1">BPL698</strain>
    </source>
</reference>
<accession>A0ACC0U686</accession>
<sequence>MAHTKDKHYWAQLRTALTAGSWGSSHPAKSFNGAPISWTELLRKFNKHCHGYADVSEIANQTQALALLVAGGPTDVELDGDQAGEDSLAPGAEGVVASEHADEVRVGFEALKALESQHTNSDSLKLALAHYAYALESPAQCLSYLGQVRDLANAQSRLNLIESLRSTTSSVQISSVSTNTSSVSFIGSLLSTESTSTVVDIADGKAWAAIEVVRSVCLQGMSLEKIRPTDTSTVLSVYLSVTKILPTIEGYISRSFPPNPLHAPSSSTGHSNNPSFTRYLELWRWVERLLRRAIIAASRTYSLNGPQEAVLWSLFSQYQTCNKYWPPTFRSKYRSTVMVLFVRALVLRTRPTGHLPTALHSHFRSENSEIPVTASMVGRRAIQDYRDILNASTRFPKAGECNVKVEELTDLCVAVWEASGCKSGDAGWVMDILWWATRLTFNAPRVFRHMMRIAEASGDTVLATRALRLYVHTVGKANLARKSTEPDATWVSTLVWGVRMLCRLALAADSTLGHRGMDEAREAGVILEKAKERLDPSDKALKARAELAEGIWNTVMAIKEQDHLSRASRLANALSLLESSIQDQPSASAHFHIALALYKPIPGRDLGRAIENARTAVELESDNIRYWHLLGLLLAASEDWRGAREVLEAGCRTSVAGENLDSSTLGKESKETDSSACVTVTDSSSLTQPELLPSPRSEVASSTVTQKPIEREVVLDAHSRTLPPAGELLQPLPDHPNPSVTERFEHALQLRMTQLALTELMEGPEGTEEKWIEVFQWFAKRKGPERDQSQRTSMETALRSLDVKSDTYDPRSISSLQNDANGVYASKPVPIPGSPTSATHDEKGVAVAQNGRPKISIEDTEKEKEKDKSAGKKVQKMLKNRVHKEQRRISTIGRKIGHGVGRQRGGLTLRRTSSTPTLGIDQASYQASSIHSRRHSPYASTNELVLRPESPPPLPPPSLSRERRERSRKECRLLSELWLMSAATFRRSGKIEQARGAIQEAEVRDEENPNLWVQLGLYHTALGHPDRAVQAFNKALFIFPDSIPATVHLSQAYLALAKEGASEVDNIDLVAGILSDLTQGPGWDVPEAWYFLGKAHGMRGMRDRERECLGFALGLAEGRPLRDFGEAVGWCL</sequence>
<gene>
    <name evidence="1" type="ORF">F5148DRAFT_1276411</name>
</gene>
<name>A0ACC0U686_9AGAM</name>
<dbReference type="EMBL" id="JAGFNK010000148">
    <property type="protein sequence ID" value="KAI9464782.1"/>
    <property type="molecule type" value="Genomic_DNA"/>
</dbReference>
<organism evidence="1 2">
    <name type="scientific">Russula earlei</name>
    <dbReference type="NCBI Taxonomy" id="71964"/>
    <lineage>
        <taxon>Eukaryota</taxon>
        <taxon>Fungi</taxon>
        <taxon>Dikarya</taxon>
        <taxon>Basidiomycota</taxon>
        <taxon>Agaricomycotina</taxon>
        <taxon>Agaricomycetes</taxon>
        <taxon>Russulales</taxon>
        <taxon>Russulaceae</taxon>
        <taxon>Russula</taxon>
    </lineage>
</organism>